<name>A0A1Q2GV00_9GAMM</name>
<evidence type="ECO:0000313" key="2">
    <source>
        <dbReference type="EMBL" id="AQP98944.1"/>
    </source>
</evidence>
<keyword evidence="1" id="KW-0472">Membrane</keyword>
<accession>A0A1Q2GV00</accession>
<keyword evidence="1" id="KW-1133">Transmembrane helix</keyword>
<dbReference type="STRING" id="247523.B0W48_03505"/>
<dbReference type="RefSeq" id="WP_077535666.1">
    <property type="nucleotide sequence ID" value="NZ_CANLYY010000033.1"/>
</dbReference>
<dbReference type="EMBL" id="CP019628">
    <property type="protein sequence ID" value="AQP98944.1"/>
    <property type="molecule type" value="Genomic_DNA"/>
</dbReference>
<dbReference type="AlphaFoldDB" id="A0A1Q2GV00"/>
<reference evidence="2 3" key="1">
    <citation type="submission" date="2017-02" db="EMBL/GenBank/DDBJ databases">
        <title>Complete genome sequence of the cold-active Pseudoalteromonas aliena strain EH1 isolated from Arctic seawater.</title>
        <authorList>
            <person name="Kim E."/>
            <person name="Heo E."/>
            <person name="Kim H."/>
            <person name="Kim D."/>
        </authorList>
    </citation>
    <scope>NUCLEOTIDE SEQUENCE [LARGE SCALE GENOMIC DNA]</scope>
    <source>
        <strain evidence="2 3">EH1</strain>
    </source>
</reference>
<dbReference type="Proteomes" id="UP000188243">
    <property type="component" value="Chromosome"/>
</dbReference>
<gene>
    <name evidence="2" type="ORF">B0W48_03505</name>
</gene>
<feature type="transmembrane region" description="Helical" evidence="1">
    <location>
        <begin position="31"/>
        <end position="49"/>
    </location>
</feature>
<dbReference type="KEGG" id="paln:B0W48_03505"/>
<evidence type="ECO:0000256" key="1">
    <source>
        <dbReference type="SAM" id="Phobius"/>
    </source>
</evidence>
<feature type="transmembrane region" description="Helical" evidence="1">
    <location>
        <begin position="55"/>
        <end position="74"/>
    </location>
</feature>
<organism evidence="2 3">
    <name type="scientific">Pseudoalteromonas aliena</name>
    <dbReference type="NCBI Taxonomy" id="247523"/>
    <lineage>
        <taxon>Bacteria</taxon>
        <taxon>Pseudomonadati</taxon>
        <taxon>Pseudomonadota</taxon>
        <taxon>Gammaproteobacteria</taxon>
        <taxon>Alteromonadales</taxon>
        <taxon>Pseudoalteromonadaceae</taxon>
        <taxon>Pseudoalteromonas</taxon>
    </lineage>
</organism>
<keyword evidence="1" id="KW-0812">Transmembrane</keyword>
<sequence length="81" mass="8735">MNEFLIFTAMMSLFVMMFCIRKSTLTMLIKLPLVIGLFILATSCLVGVYGFIGGIICTFACAMVAGLLTAFIAGKAIQLTN</sequence>
<proteinExistence type="predicted"/>
<evidence type="ECO:0000313" key="3">
    <source>
        <dbReference type="Proteomes" id="UP000188243"/>
    </source>
</evidence>
<protein>
    <submittedName>
        <fullName evidence="2">Uncharacterized protein</fullName>
    </submittedName>
</protein>
<feature type="transmembrane region" description="Helical" evidence="1">
    <location>
        <begin position="6"/>
        <end position="24"/>
    </location>
</feature>